<dbReference type="AlphaFoldDB" id="A0A401Z966"/>
<dbReference type="InterPro" id="IPR013230">
    <property type="entry name" value="Peptidase_M15A_C"/>
</dbReference>
<dbReference type="SUPFAM" id="SSF55166">
    <property type="entry name" value="Hedgehog/DD-peptidase"/>
    <property type="match status" value="1"/>
</dbReference>
<feature type="domain" description="Peptidase M15A C-terminal" evidence="2">
    <location>
        <begin position="174"/>
        <end position="256"/>
    </location>
</feature>
<protein>
    <recommendedName>
        <fullName evidence="2">Peptidase M15A C-terminal domain-containing protein</fullName>
    </recommendedName>
</protein>
<dbReference type="InterPro" id="IPR009045">
    <property type="entry name" value="Zn_M74/Hedgehog-like"/>
</dbReference>
<accession>A0A401Z966</accession>
<evidence type="ECO:0000259" key="2">
    <source>
        <dbReference type="Pfam" id="PF08291"/>
    </source>
</evidence>
<gene>
    <name evidence="3" type="ORF">KDAU_07020</name>
</gene>
<evidence type="ECO:0000313" key="3">
    <source>
        <dbReference type="EMBL" id="GCE03373.1"/>
    </source>
</evidence>
<feature type="signal peptide" evidence="1">
    <location>
        <begin position="1"/>
        <end position="34"/>
    </location>
</feature>
<organism evidence="3 4">
    <name type="scientific">Dictyobacter aurantiacus</name>
    <dbReference type="NCBI Taxonomy" id="1936993"/>
    <lineage>
        <taxon>Bacteria</taxon>
        <taxon>Bacillati</taxon>
        <taxon>Chloroflexota</taxon>
        <taxon>Ktedonobacteria</taxon>
        <taxon>Ktedonobacterales</taxon>
        <taxon>Dictyobacteraceae</taxon>
        <taxon>Dictyobacter</taxon>
    </lineage>
</organism>
<feature type="chain" id="PRO_5019491618" description="Peptidase M15A C-terminal domain-containing protein" evidence="1">
    <location>
        <begin position="35"/>
        <end position="291"/>
    </location>
</feature>
<dbReference type="Proteomes" id="UP000287224">
    <property type="component" value="Unassembled WGS sequence"/>
</dbReference>
<dbReference type="RefSeq" id="WP_160145610.1">
    <property type="nucleotide sequence ID" value="NZ_BIFQ01000001.1"/>
</dbReference>
<comment type="caution">
    <text evidence="3">The sequence shown here is derived from an EMBL/GenBank/DDBJ whole genome shotgun (WGS) entry which is preliminary data.</text>
</comment>
<evidence type="ECO:0000313" key="4">
    <source>
        <dbReference type="Proteomes" id="UP000287224"/>
    </source>
</evidence>
<name>A0A401Z966_9CHLR</name>
<keyword evidence="4" id="KW-1185">Reference proteome</keyword>
<dbReference type="Pfam" id="PF08291">
    <property type="entry name" value="Peptidase_M15_3"/>
    <property type="match status" value="1"/>
</dbReference>
<dbReference type="Gene3D" id="3.30.1380.10">
    <property type="match status" value="1"/>
</dbReference>
<reference evidence="4" key="1">
    <citation type="submission" date="2018-12" db="EMBL/GenBank/DDBJ databases">
        <title>Tengunoibacter tsumagoiensis gen. nov., sp. nov., Dictyobacter kobayashii sp. nov., D. alpinus sp. nov., and D. joshuensis sp. nov. and description of Dictyobacteraceae fam. nov. within the order Ktedonobacterales isolated from Tengu-no-mugimeshi.</title>
        <authorList>
            <person name="Wang C.M."/>
            <person name="Zheng Y."/>
            <person name="Sakai Y."/>
            <person name="Toyoda A."/>
            <person name="Minakuchi Y."/>
            <person name="Abe K."/>
            <person name="Yokota A."/>
            <person name="Yabe S."/>
        </authorList>
    </citation>
    <scope>NUCLEOTIDE SEQUENCE [LARGE SCALE GENOMIC DNA]</scope>
    <source>
        <strain evidence="4">S-27</strain>
    </source>
</reference>
<proteinExistence type="predicted"/>
<sequence>MRKYFTRLRSALVAVLLLLGLAICAIYNGSAAHAATLSLGISQEVYTGDQLSFSWNNSVGASTYNLIASMRPGMTNAFTVQQRIAGSSSSSTLSLDSSIGYRYFQLQAYDASGNRVATSNVVGAAKYPSGVVIRMETNASLTAQYAQYNDTCYNTPIWFIPNDSTTGAYHVATNFQLSEFLHNITVSDAVVDPIMVQHVQNIRSDWGGPLTITSGYRDPAHNALVSGSATCSSHTFGQAVDIAVSSYSEWTTLQGYANQENASYIEPWQSDQPHLHADWRSFYDNPPYTNW</sequence>
<evidence type="ECO:0000256" key="1">
    <source>
        <dbReference type="SAM" id="SignalP"/>
    </source>
</evidence>
<dbReference type="OrthoDB" id="5242612at2"/>
<keyword evidence="1" id="KW-0732">Signal</keyword>
<dbReference type="EMBL" id="BIFQ01000001">
    <property type="protein sequence ID" value="GCE03373.1"/>
    <property type="molecule type" value="Genomic_DNA"/>
</dbReference>